<dbReference type="RefSeq" id="WP_377582846.1">
    <property type="nucleotide sequence ID" value="NZ_JBHTKA010000008.1"/>
</dbReference>
<evidence type="ECO:0000256" key="2">
    <source>
        <dbReference type="ARBA" id="ARBA00005988"/>
    </source>
</evidence>
<dbReference type="EMBL" id="JBHTKA010000008">
    <property type="protein sequence ID" value="MFD1002081.1"/>
    <property type="molecule type" value="Genomic_DNA"/>
</dbReference>
<reference evidence="8" key="1">
    <citation type="journal article" date="2019" name="Int. J. Syst. Evol. Microbiol.">
        <title>The Global Catalogue of Microorganisms (GCM) 10K type strain sequencing project: providing services to taxonomists for standard genome sequencing and annotation.</title>
        <authorList>
            <consortium name="The Broad Institute Genomics Platform"/>
            <consortium name="The Broad Institute Genome Sequencing Center for Infectious Disease"/>
            <person name="Wu L."/>
            <person name="Ma J."/>
        </authorList>
    </citation>
    <scope>NUCLEOTIDE SEQUENCE [LARGE SCALE GENOMIC DNA]</scope>
    <source>
        <strain evidence="8">CCUG 58938</strain>
    </source>
</reference>
<name>A0ABW3K903_9BACT</name>
<evidence type="ECO:0000256" key="4">
    <source>
        <dbReference type="SAM" id="MobiDB-lite"/>
    </source>
</evidence>
<evidence type="ECO:0000259" key="6">
    <source>
        <dbReference type="PROSITE" id="PS52035"/>
    </source>
</evidence>
<comment type="similarity">
    <text evidence="2 3">Belongs to the peptidase M14 family.</text>
</comment>
<comment type="cofactor">
    <cofactor evidence="1">
        <name>Zn(2+)</name>
        <dbReference type="ChEBI" id="CHEBI:29105"/>
    </cofactor>
</comment>
<feature type="signal peptide" evidence="5">
    <location>
        <begin position="1"/>
        <end position="18"/>
    </location>
</feature>
<evidence type="ECO:0000313" key="8">
    <source>
        <dbReference type="Proteomes" id="UP001597112"/>
    </source>
</evidence>
<evidence type="ECO:0000256" key="3">
    <source>
        <dbReference type="PROSITE-ProRule" id="PRU01379"/>
    </source>
</evidence>
<keyword evidence="7" id="KW-0121">Carboxypeptidase</keyword>
<dbReference type="EC" id="3.4.17.-" evidence="7"/>
<accession>A0ABW3K903</accession>
<gene>
    <name evidence="7" type="ORF">ACFQ21_22340</name>
</gene>
<dbReference type="PANTHER" id="PTHR11705:SF145">
    <property type="entry name" value="PEPTIDASE M14 CARBOXYPEPTIDASE A DOMAIN-CONTAINING PROTEIN"/>
    <property type="match status" value="1"/>
</dbReference>
<dbReference type="Proteomes" id="UP001597112">
    <property type="component" value="Unassembled WGS sequence"/>
</dbReference>
<protein>
    <submittedName>
        <fullName evidence="7">M14 family metallopeptidase</fullName>
        <ecNumber evidence="7">3.4.17.-</ecNumber>
    </submittedName>
</protein>
<keyword evidence="7" id="KW-0645">Protease</keyword>
<dbReference type="SUPFAM" id="SSF53187">
    <property type="entry name" value="Zn-dependent exopeptidases"/>
    <property type="match status" value="1"/>
</dbReference>
<evidence type="ECO:0000256" key="1">
    <source>
        <dbReference type="ARBA" id="ARBA00001947"/>
    </source>
</evidence>
<evidence type="ECO:0000256" key="5">
    <source>
        <dbReference type="SAM" id="SignalP"/>
    </source>
</evidence>
<feature type="compositionally biased region" description="Basic and acidic residues" evidence="4">
    <location>
        <begin position="146"/>
        <end position="157"/>
    </location>
</feature>
<dbReference type="Gene3D" id="3.40.630.10">
    <property type="entry name" value="Zn peptidases"/>
    <property type="match status" value="1"/>
</dbReference>
<keyword evidence="8" id="KW-1185">Reference proteome</keyword>
<keyword evidence="7" id="KW-0378">Hydrolase</keyword>
<dbReference type="GO" id="GO:0004180">
    <property type="term" value="F:carboxypeptidase activity"/>
    <property type="evidence" value="ECO:0007669"/>
    <property type="project" value="UniProtKB-KW"/>
</dbReference>
<feature type="active site" description="Proton donor/acceptor" evidence="3">
    <location>
        <position position="298"/>
    </location>
</feature>
<feature type="domain" description="Peptidase M14" evidence="6">
    <location>
        <begin position="38"/>
        <end position="323"/>
    </location>
</feature>
<keyword evidence="5" id="KW-0732">Signal</keyword>
<organism evidence="7 8">
    <name type="scientific">Ohtaekwangia kribbensis</name>
    <dbReference type="NCBI Taxonomy" id="688913"/>
    <lineage>
        <taxon>Bacteria</taxon>
        <taxon>Pseudomonadati</taxon>
        <taxon>Bacteroidota</taxon>
        <taxon>Cytophagia</taxon>
        <taxon>Cytophagales</taxon>
        <taxon>Fulvivirgaceae</taxon>
        <taxon>Ohtaekwangia</taxon>
    </lineage>
</organism>
<dbReference type="Pfam" id="PF00246">
    <property type="entry name" value="Peptidase_M14"/>
    <property type="match status" value="1"/>
</dbReference>
<feature type="region of interest" description="Disordered" evidence="4">
    <location>
        <begin position="146"/>
        <end position="168"/>
    </location>
</feature>
<comment type="caution">
    <text evidence="7">The sequence shown here is derived from an EMBL/GenBank/DDBJ whole genome shotgun (WGS) entry which is preliminary data.</text>
</comment>
<dbReference type="PROSITE" id="PS52035">
    <property type="entry name" value="PEPTIDASE_M14"/>
    <property type="match status" value="1"/>
</dbReference>
<proteinExistence type="inferred from homology"/>
<dbReference type="PANTHER" id="PTHR11705">
    <property type="entry name" value="PROTEASE FAMILY M14 CARBOXYPEPTIDASE A,B"/>
    <property type="match status" value="1"/>
</dbReference>
<sequence>MKKRFILLLLLSSYFVYAQQNIWPEALIITPEKSNFVKTSTHKEVIDFLDAIQKLSKQVKVISMGKSQEGKDIPVAILSKTGIATAEEAHKSGKLVVYIQGNIHAGEVEGKETLMMLMRDILLGDKNYLLDNQILLFAPIYNTDSNDKMEKGRRPSQEDSPLEVGIRENSQGLDLNRDGIKHEAVETQQLFTNIITPWDPQVFVDLHTTNGTWHAYSLTWAPSYHYAGEFATYNYTNNTMLPAITKTVQEKYGLYLGPYGDYSVQEGWPVKNFYTYNHHPRYLINQFSLRNRMAILSEAFAHERFYQRINSTRAFVVEILNYTHSHGAEILQINKKAEDDAIRLVREQAGKAKKGVRFKMVSKEKLQNFLTYDYTGYKKEDGTTSWLRTGNIVKFNDVNYYGQFDAVTESTLPSGYIIPAAFKNIALHLQKLGVKVEQLQKGQSYTGEIFSVEKLKKSERKFEGHFMAAAEGKFSAGTRKFKKGDYIVALDQPLANLIFYMLEPQSDDGLVTWNFFDEALSTAGTNNKLVEYPVFKYYKK</sequence>
<evidence type="ECO:0000313" key="7">
    <source>
        <dbReference type="EMBL" id="MFD1002081.1"/>
    </source>
</evidence>
<dbReference type="CDD" id="cd06241">
    <property type="entry name" value="M14-like"/>
    <property type="match status" value="1"/>
</dbReference>
<dbReference type="InterPro" id="IPR000834">
    <property type="entry name" value="Peptidase_M14"/>
</dbReference>
<feature type="chain" id="PRO_5046165108" evidence="5">
    <location>
        <begin position="19"/>
        <end position="540"/>
    </location>
</feature>
<dbReference type="SMART" id="SM00631">
    <property type="entry name" value="Zn_pept"/>
    <property type="match status" value="1"/>
</dbReference>